<comment type="subcellular location">
    <subcellularLocation>
        <location evidence="1">Membrane</location>
        <topology evidence="1">Multi-pass membrane protein</topology>
    </subcellularLocation>
</comment>
<feature type="transmembrane region" description="Helical" evidence="5">
    <location>
        <begin position="399"/>
        <end position="418"/>
    </location>
</feature>
<dbReference type="KEGG" id="bmei:Spa11_04070"/>
<proteinExistence type="predicted"/>
<feature type="transmembrane region" description="Helical" evidence="5">
    <location>
        <begin position="333"/>
        <end position="352"/>
    </location>
</feature>
<sequence>MSAPATETVVDNRPWFRQLTAYHWFVFVVASLAWFFDCLDQRLFSLARVAAIAELSPADATAGQVQDLSKIVTAVFLVGWGIGGLIFGAMGDRYGRARMLTITVLIYSVCTGANFFSQNVWEFGLFRFLTGLGVGGVFGLAVALIAETVPSGARAGALGMLQILSTIGNVTSVFVKQQIDALEIAGTIEMGQGWRYMFLVGAVPAVLVVFIQLFLKEPESWLRAKEAGTLPKGAIIAPYADLLAESRWRRNLVVGSLIASAGVIGLWAIGEYATDLQKVVFDDYYSAQGLEGAELAKTVKDARGWAFLAQMLGAALGMWVFTQMATRLGRKPAFAIGFTLALVVTAYSYLYMETPTDAYWMMPLMGATQLGLFAGYAIYLPELFPSRLRSTGTSFCYNLGRFAAAGGSFVSAWIAAQMFGQYDSPLRERYAAVAMCAIFLVGLAALPFAPETKDQPLPE</sequence>
<evidence type="ECO:0000313" key="7">
    <source>
        <dbReference type="EMBL" id="QDV72234.1"/>
    </source>
</evidence>
<evidence type="ECO:0000259" key="6">
    <source>
        <dbReference type="PROSITE" id="PS50850"/>
    </source>
</evidence>
<feature type="transmembrane region" description="Helical" evidence="5">
    <location>
        <begin position="21"/>
        <end position="39"/>
    </location>
</feature>
<protein>
    <submittedName>
        <fullName evidence="7">Sialic acid transporter</fullName>
    </submittedName>
</protein>
<keyword evidence="8" id="KW-1185">Reference proteome</keyword>
<keyword evidence="4 5" id="KW-0472">Membrane</keyword>
<dbReference type="GO" id="GO:0005886">
    <property type="term" value="C:plasma membrane"/>
    <property type="evidence" value="ECO:0007669"/>
    <property type="project" value="TreeGrafter"/>
</dbReference>
<name>A0A518K357_9BACT</name>
<feature type="transmembrane region" description="Helical" evidence="5">
    <location>
        <begin position="71"/>
        <end position="91"/>
    </location>
</feature>
<dbReference type="InterPro" id="IPR020846">
    <property type="entry name" value="MFS_dom"/>
</dbReference>
<dbReference type="PROSITE" id="PS50850">
    <property type="entry name" value="MFS"/>
    <property type="match status" value="1"/>
</dbReference>
<dbReference type="SUPFAM" id="SSF103473">
    <property type="entry name" value="MFS general substrate transporter"/>
    <property type="match status" value="1"/>
</dbReference>
<feature type="transmembrane region" description="Helical" evidence="5">
    <location>
        <begin position="252"/>
        <end position="270"/>
    </location>
</feature>
<dbReference type="AlphaFoldDB" id="A0A518K357"/>
<dbReference type="Proteomes" id="UP000316426">
    <property type="component" value="Chromosome"/>
</dbReference>
<dbReference type="GO" id="GO:0046943">
    <property type="term" value="F:carboxylic acid transmembrane transporter activity"/>
    <property type="evidence" value="ECO:0007669"/>
    <property type="project" value="TreeGrafter"/>
</dbReference>
<keyword evidence="3 5" id="KW-1133">Transmembrane helix</keyword>
<dbReference type="PROSITE" id="PS00217">
    <property type="entry name" value="SUGAR_TRANSPORT_2"/>
    <property type="match status" value="1"/>
</dbReference>
<dbReference type="RefSeq" id="WP_145106158.1">
    <property type="nucleotide sequence ID" value="NZ_CP036349.1"/>
</dbReference>
<dbReference type="InterPro" id="IPR036259">
    <property type="entry name" value="MFS_trans_sf"/>
</dbReference>
<dbReference type="Pfam" id="PF00083">
    <property type="entry name" value="Sugar_tr"/>
    <property type="match status" value="1"/>
</dbReference>
<feature type="transmembrane region" description="Helical" evidence="5">
    <location>
        <begin position="196"/>
        <end position="215"/>
    </location>
</feature>
<dbReference type="InterPro" id="IPR005828">
    <property type="entry name" value="MFS_sugar_transport-like"/>
</dbReference>
<feature type="domain" description="Major facilitator superfamily (MFS) profile" evidence="6">
    <location>
        <begin position="26"/>
        <end position="453"/>
    </location>
</feature>
<evidence type="ECO:0000313" key="8">
    <source>
        <dbReference type="Proteomes" id="UP000316426"/>
    </source>
</evidence>
<organism evidence="7 8">
    <name type="scientific">Botrimarina mediterranea</name>
    <dbReference type="NCBI Taxonomy" id="2528022"/>
    <lineage>
        <taxon>Bacteria</taxon>
        <taxon>Pseudomonadati</taxon>
        <taxon>Planctomycetota</taxon>
        <taxon>Planctomycetia</taxon>
        <taxon>Pirellulales</taxon>
        <taxon>Lacipirellulaceae</taxon>
        <taxon>Botrimarina</taxon>
    </lineage>
</organism>
<feature type="transmembrane region" description="Helical" evidence="5">
    <location>
        <begin position="97"/>
        <end position="116"/>
    </location>
</feature>
<dbReference type="Gene3D" id="1.20.1250.20">
    <property type="entry name" value="MFS general substrate transporter like domains"/>
    <property type="match status" value="2"/>
</dbReference>
<dbReference type="PANTHER" id="PTHR23508">
    <property type="entry name" value="CARBOXYLIC ACID TRANSPORTER PROTEIN HOMOLOG"/>
    <property type="match status" value="1"/>
</dbReference>
<feature type="transmembrane region" description="Helical" evidence="5">
    <location>
        <begin position="304"/>
        <end position="321"/>
    </location>
</feature>
<accession>A0A518K357</accession>
<evidence type="ECO:0000256" key="2">
    <source>
        <dbReference type="ARBA" id="ARBA00022692"/>
    </source>
</evidence>
<dbReference type="EMBL" id="CP036349">
    <property type="protein sequence ID" value="QDV72234.1"/>
    <property type="molecule type" value="Genomic_DNA"/>
</dbReference>
<dbReference type="PANTHER" id="PTHR23508:SF10">
    <property type="entry name" value="CARBOXYLIC ACID TRANSPORTER PROTEIN HOMOLOG"/>
    <property type="match status" value="1"/>
</dbReference>
<reference evidence="7 8" key="1">
    <citation type="submission" date="2019-02" db="EMBL/GenBank/DDBJ databases">
        <title>Deep-cultivation of Planctomycetes and their phenomic and genomic characterization uncovers novel biology.</title>
        <authorList>
            <person name="Wiegand S."/>
            <person name="Jogler M."/>
            <person name="Boedeker C."/>
            <person name="Pinto D."/>
            <person name="Vollmers J."/>
            <person name="Rivas-Marin E."/>
            <person name="Kohn T."/>
            <person name="Peeters S.H."/>
            <person name="Heuer A."/>
            <person name="Rast P."/>
            <person name="Oberbeckmann S."/>
            <person name="Bunk B."/>
            <person name="Jeske O."/>
            <person name="Meyerdierks A."/>
            <person name="Storesund J.E."/>
            <person name="Kallscheuer N."/>
            <person name="Luecker S."/>
            <person name="Lage O.M."/>
            <person name="Pohl T."/>
            <person name="Merkel B.J."/>
            <person name="Hornburger P."/>
            <person name="Mueller R.-W."/>
            <person name="Bruemmer F."/>
            <person name="Labrenz M."/>
            <person name="Spormann A.M."/>
            <person name="Op den Camp H."/>
            <person name="Overmann J."/>
            <person name="Amann R."/>
            <person name="Jetten M.S.M."/>
            <person name="Mascher T."/>
            <person name="Medema M.H."/>
            <person name="Devos D.P."/>
            <person name="Kaster A.-K."/>
            <person name="Ovreas L."/>
            <person name="Rohde M."/>
            <person name="Galperin M.Y."/>
            <person name="Jogler C."/>
        </authorList>
    </citation>
    <scope>NUCLEOTIDE SEQUENCE [LARGE SCALE GENOMIC DNA]</scope>
    <source>
        <strain evidence="7 8">Spa11</strain>
    </source>
</reference>
<dbReference type="InterPro" id="IPR005829">
    <property type="entry name" value="Sugar_transporter_CS"/>
</dbReference>
<feature type="transmembrane region" description="Helical" evidence="5">
    <location>
        <begin position="128"/>
        <end position="146"/>
    </location>
</feature>
<evidence type="ECO:0000256" key="5">
    <source>
        <dbReference type="SAM" id="Phobius"/>
    </source>
</evidence>
<keyword evidence="2 5" id="KW-0812">Transmembrane</keyword>
<evidence type="ECO:0000256" key="3">
    <source>
        <dbReference type="ARBA" id="ARBA00022989"/>
    </source>
</evidence>
<gene>
    <name evidence="7" type="primary">nanT</name>
    <name evidence="7" type="ORF">Spa11_04070</name>
</gene>
<evidence type="ECO:0000256" key="4">
    <source>
        <dbReference type="ARBA" id="ARBA00023136"/>
    </source>
</evidence>
<feature type="transmembrane region" description="Helical" evidence="5">
    <location>
        <begin position="358"/>
        <end position="379"/>
    </location>
</feature>
<feature type="transmembrane region" description="Helical" evidence="5">
    <location>
        <begin position="430"/>
        <end position="449"/>
    </location>
</feature>
<evidence type="ECO:0000256" key="1">
    <source>
        <dbReference type="ARBA" id="ARBA00004141"/>
    </source>
</evidence>